<evidence type="ECO:0000256" key="2">
    <source>
        <dbReference type="SAM" id="SignalP"/>
    </source>
</evidence>
<evidence type="ECO:0000313" key="4">
    <source>
        <dbReference type="Proteomes" id="UP000610303"/>
    </source>
</evidence>
<feature type="compositionally biased region" description="Low complexity" evidence="1">
    <location>
        <begin position="34"/>
        <end position="46"/>
    </location>
</feature>
<reference evidence="3" key="2">
    <citation type="submission" date="2020-09" db="EMBL/GenBank/DDBJ databases">
        <authorList>
            <person name="Sun Q."/>
            <person name="Ohkuma M."/>
        </authorList>
    </citation>
    <scope>NUCLEOTIDE SEQUENCE</scope>
    <source>
        <strain evidence="3">JCM 3346</strain>
    </source>
</reference>
<comment type="caution">
    <text evidence="3">The sequence shown here is derived from an EMBL/GenBank/DDBJ whole genome shotgun (WGS) entry which is preliminary data.</text>
</comment>
<dbReference type="EMBL" id="BMRJ01000001">
    <property type="protein sequence ID" value="GGR18859.1"/>
    <property type="molecule type" value="Genomic_DNA"/>
</dbReference>
<proteinExistence type="predicted"/>
<sequence>MTSGLSRRTALGAGAAALGAAAVGTAAPAQAQQATRTAAASTPSAADSGLDPATPVRSQFLGREGTAYDGASQWSAHRLELAVVGDLPGDGDAEHRFAVRFTTDDAARDGIYRLTAPGEPDAILYLTRVGGGAPTLEGVVDRRAV</sequence>
<dbReference type="Proteomes" id="UP000610303">
    <property type="component" value="Unassembled WGS sequence"/>
</dbReference>
<evidence type="ECO:0000256" key="1">
    <source>
        <dbReference type="SAM" id="MobiDB-lite"/>
    </source>
</evidence>
<keyword evidence="4" id="KW-1185">Reference proteome</keyword>
<organism evidence="3 4">
    <name type="scientific">Agromyces mediolanus</name>
    <name type="common">Corynebacterium mediolanum</name>
    <dbReference type="NCBI Taxonomy" id="41986"/>
    <lineage>
        <taxon>Bacteria</taxon>
        <taxon>Bacillati</taxon>
        <taxon>Actinomycetota</taxon>
        <taxon>Actinomycetes</taxon>
        <taxon>Micrococcales</taxon>
        <taxon>Microbacteriaceae</taxon>
        <taxon>Agromyces</taxon>
    </lineage>
</organism>
<feature type="chain" id="PRO_5037916370" evidence="2">
    <location>
        <begin position="32"/>
        <end position="145"/>
    </location>
</feature>
<gene>
    <name evidence="3" type="ORF">GCM10010196_10010</name>
</gene>
<accession>A0A918F9P4</accession>
<feature type="signal peptide" evidence="2">
    <location>
        <begin position="1"/>
        <end position="31"/>
    </location>
</feature>
<dbReference type="PROSITE" id="PS51318">
    <property type="entry name" value="TAT"/>
    <property type="match status" value="1"/>
</dbReference>
<dbReference type="RefSeq" id="WP_189084167.1">
    <property type="nucleotide sequence ID" value="NZ_BMRJ01000001.1"/>
</dbReference>
<evidence type="ECO:0000313" key="3">
    <source>
        <dbReference type="EMBL" id="GGR18859.1"/>
    </source>
</evidence>
<reference evidence="3" key="1">
    <citation type="journal article" date="2014" name="Int. J. Syst. Evol. Microbiol.">
        <title>Complete genome sequence of Corynebacterium casei LMG S-19264T (=DSM 44701T), isolated from a smear-ripened cheese.</title>
        <authorList>
            <consortium name="US DOE Joint Genome Institute (JGI-PGF)"/>
            <person name="Walter F."/>
            <person name="Albersmeier A."/>
            <person name="Kalinowski J."/>
            <person name="Ruckert C."/>
        </authorList>
    </citation>
    <scope>NUCLEOTIDE SEQUENCE</scope>
    <source>
        <strain evidence="3">JCM 3346</strain>
    </source>
</reference>
<protein>
    <submittedName>
        <fullName evidence="3">Uncharacterized protein</fullName>
    </submittedName>
</protein>
<dbReference type="AlphaFoldDB" id="A0A918F9P4"/>
<keyword evidence="2" id="KW-0732">Signal</keyword>
<name>A0A918F9P4_AGRME</name>
<dbReference type="InterPro" id="IPR006311">
    <property type="entry name" value="TAT_signal"/>
</dbReference>
<feature type="region of interest" description="Disordered" evidence="1">
    <location>
        <begin position="34"/>
        <end position="57"/>
    </location>
</feature>